<gene>
    <name evidence="3" type="ORF">SHALO_1046</name>
</gene>
<dbReference type="PANTHER" id="PTHR34595">
    <property type="entry name" value="BLR5612 PROTEIN"/>
    <property type="match status" value="1"/>
</dbReference>
<dbReference type="InterPro" id="IPR025841">
    <property type="entry name" value="CP_ATPgrasp_2"/>
</dbReference>
<sequence length="826" mass="94486">MNFLDNYSSASQFDEMLDEQLRVREHWQPLLARLESISAEELANKQAEITWHLEDNGVTYNVYNDPEGNGNRPWSLDPIPFVITKTEWKTIKQGIKQRAKLFNLILKDLYGEQKLLKENIIPAEVIYGHKGFIPAVHSLGLMEDFQLHFYALDMARGPDGKMWVINDRTQAPSGLGYAVENRLTMNIVSKDLYPEHAIKKLLPFIDEFKKLLKKLSKGDITKAALLTPGPLSETYFEHAYLSSFLEINLVEGDDLLSKNGALWLKSLSGLKPINTLLRRLDDRFCDPLELRSDSKLGVAGLVDSLRQGNLAMINPIGSAIVENIGLNPFMERICHYFLNEELLLPQIATWWCGQSHELEYVLEHFDTLIIKKIDRTEAIQTHLVKKLSNEMKQQLKNSILQNPHQYVAQEEISFSTTPFYANGRIEPRNAVVRAYALKKSENYTVMNGGLVRVSASKDALLVSSQKGGTSKDLWILGEDDTVDMSSIFNTLPYVDVSIQTMPTRKAENLFWLGRYLCRTITTIRLIRYVVKKMTNFSRYEGALSQESQLILEKSLTHLTMTYPGFLDEKIAYNQMSEIESLIKDKSKQGGLSFTMEMLFSANVSIKSLLAIEAWKLFDKMQKEWKVFNRKINSPTQTILSELDKFLLYLVAYKELVEESMYKEQGLILYDIGYKLESALLTISKARSMLCVKHEKSASYDILEGMLNSCESFNAYRTQYKSSLQLDNVLEFLILSPQFPKSIAYLTNELLEDLKALPKSKKYLSSYEEPAFQAFSSLKLTNVASLMQIEEGGTVYQKLDEFLAKLTAHFSLCSMELSKTYFSHYDE</sequence>
<dbReference type="Gene3D" id="3.30.1490.270">
    <property type="match status" value="1"/>
</dbReference>
<feature type="domain" description="Circularly permuted ATP-grasp type 2" evidence="2">
    <location>
        <begin position="80"/>
        <end position="454"/>
    </location>
</feature>
<dbReference type="AlphaFoldDB" id="A0A1D7TIL7"/>
<dbReference type="PATRIC" id="fig|1193502.14.peg.1059"/>
<dbReference type="STRING" id="1193502.SHALO_1046"/>
<accession>A0A1D7TIL7</accession>
<dbReference type="SUPFAM" id="SSF56059">
    <property type="entry name" value="Glutathione synthetase ATP-binding domain-like"/>
    <property type="match status" value="1"/>
</dbReference>
<dbReference type="Pfam" id="PF14403">
    <property type="entry name" value="CP_ATPgrasp_2"/>
    <property type="match status" value="1"/>
</dbReference>
<dbReference type="Pfam" id="PF04168">
    <property type="entry name" value="Alpha-E"/>
    <property type="match status" value="1"/>
</dbReference>
<evidence type="ECO:0000259" key="2">
    <source>
        <dbReference type="Pfam" id="PF14403"/>
    </source>
</evidence>
<feature type="domain" description="DUF403" evidence="1">
    <location>
        <begin position="501"/>
        <end position="821"/>
    </location>
</feature>
<protein>
    <submittedName>
        <fullName evidence="3">ATP-grasp family protein</fullName>
    </submittedName>
</protein>
<evidence type="ECO:0000259" key="1">
    <source>
        <dbReference type="Pfam" id="PF04168"/>
    </source>
</evidence>
<keyword evidence="4" id="KW-1185">Reference proteome</keyword>
<dbReference type="Proteomes" id="UP000094609">
    <property type="component" value="Chromosome"/>
</dbReference>
<reference evidence="4" key="1">
    <citation type="submission" date="2016-08" db="EMBL/GenBank/DDBJ databases">
        <title>Complete genome sequence of the organohalide-respiring Epsilonproteobacterium Sulfurospirillum halorespirans.</title>
        <authorList>
            <person name="Goris T."/>
            <person name="Zimmermann J."/>
            <person name="Schenz B."/>
            <person name="Lemos M."/>
            <person name="Hackermueller J."/>
            <person name="Diekert G."/>
        </authorList>
    </citation>
    <scope>NUCLEOTIDE SEQUENCE [LARGE SCALE GENOMIC DNA]</scope>
    <source>
        <strain>DSM 13726</strain>
        <strain evidence="4">PCE-M2</strain>
    </source>
</reference>
<dbReference type="InterPro" id="IPR051680">
    <property type="entry name" value="ATP-dep_Glu-Cys_Ligase-2"/>
</dbReference>
<organism evidence="3 4">
    <name type="scientific">Sulfurospirillum halorespirans DSM 13726</name>
    <dbReference type="NCBI Taxonomy" id="1193502"/>
    <lineage>
        <taxon>Bacteria</taxon>
        <taxon>Pseudomonadati</taxon>
        <taxon>Campylobacterota</taxon>
        <taxon>Epsilonproteobacteria</taxon>
        <taxon>Campylobacterales</taxon>
        <taxon>Sulfurospirillaceae</taxon>
        <taxon>Sulfurospirillum</taxon>
    </lineage>
</organism>
<dbReference type="EMBL" id="CP017111">
    <property type="protein sequence ID" value="AOO64826.1"/>
    <property type="molecule type" value="Genomic_DNA"/>
</dbReference>
<dbReference type="KEGG" id="shal:SHALO_1046"/>
<proteinExistence type="predicted"/>
<evidence type="ECO:0000313" key="4">
    <source>
        <dbReference type="Proteomes" id="UP000094609"/>
    </source>
</evidence>
<dbReference type="PANTHER" id="PTHR34595:SF2">
    <property type="entry name" value="BLR2978 PROTEIN"/>
    <property type="match status" value="1"/>
</dbReference>
<evidence type="ECO:0000313" key="3">
    <source>
        <dbReference type="EMBL" id="AOO64826.1"/>
    </source>
</evidence>
<dbReference type="InterPro" id="IPR007296">
    <property type="entry name" value="DUF403"/>
</dbReference>
<name>A0A1D7TIL7_9BACT</name>
<dbReference type="RefSeq" id="WP_069477673.1">
    <property type="nucleotide sequence ID" value="NZ_CP017111.1"/>
</dbReference>
<dbReference type="Gene3D" id="3.40.50.11290">
    <property type="match status" value="1"/>
</dbReference>